<keyword evidence="3" id="KW-0804">Transcription</keyword>
<evidence type="ECO:0000256" key="2">
    <source>
        <dbReference type="ARBA" id="ARBA00023125"/>
    </source>
</evidence>
<comment type="caution">
    <text evidence="7">The sequence shown here is derived from an EMBL/GenBank/DDBJ whole genome shotgun (WGS) entry which is preliminary data.</text>
</comment>
<feature type="domain" description="NAC" evidence="6">
    <location>
        <begin position="1"/>
        <end position="86"/>
    </location>
</feature>
<organism evidence="7 8">
    <name type="scientific">Dovyalis caffra</name>
    <dbReference type="NCBI Taxonomy" id="77055"/>
    <lineage>
        <taxon>Eukaryota</taxon>
        <taxon>Viridiplantae</taxon>
        <taxon>Streptophyta</taxon>
        <taxon>Embryophyta</taxon>
        <taxon>Tracheophyta</taxon>
        <taxon>Spermatophyta</taxon>
        <taxon>Magnoliopsida</taxon>
        <taxon>eudicotyledons</taxon>
        <taxon>Gunneridae</taxon>
        <taxon>Pentapetalae</taxon>
        <taxon>rosids</taxon>
        <taxon>fabids</taxon>
        <taxon>Malpighiales</taxon>
        <taxon>Salicaceae</taxon>
        <taxon>Flacourtieae</taxon>
        <taxon>Dovyalis</taxon>
    </lineage>
</organism>
<evidence type="ECO:0000259" key="6">
    <source>
        <dbReference type="PROSITE" id="PS51005"/>
    </source>
</evidence>
<feature type="region of interest" description="Disordered" evidence="5">
    <location>
        <begin position="1"/>
        <end position="31"/>
    </location>
</feature>
<dbReference type="AlphaFoldDB" id="A0AAV1RRG1"/>
<keyword evidence="2" id="KW-0238">DNA-binding</keyword>
<gene>
    <name evidence="7" type="ORF">DCAF_LOCUS13174</name>
</gene>
<name>A0AAV1RRG1_9ROSI</name>
<accession>A0AAV1RRG1</accession>
<dbReference type="Gene3D" id="2.170.150.80">
    <property type="entry name" value="NAC domain"/>
    <property type="match status" value="1"/>
</dbReference>
<dbReference type="GO" id="GO:0006355">
    <property type="term" value="P:regulation of DNA-templated transcription"/>
    <property type="evidence" value="ECO:0007669"/>
    <property type="project" value="InterPro"/>
</dbReference>
<evidence type="ECO:0000256" key="5">
    <source>
        <dbReference type="SAM" id="MobiDB-lite"/>
    </source>
</evidence>
<keyword evidence="1" id="KW-0805">Transcription regulation</keyword>
<dbReference type="SUPFAM" id="SSF101941">
    <property type="entry name" value="NAC domain"/>
    <property type="match status" value="1"/>
</dbReference>
<reference evidence="7 8" key="1">
    <citation type="submission" date="2024-01" db="EMBL/GenBank/DDBJ databases">
        <authorList>
            <person name="Waweru B."/>
        </authorList>
    </citation>
    <scope>NUCLEOTIDE SEQUENCE [LARGE SCALE GENOMIC DNA]</scope>
</reference>
<evidence type="ECO:0000256" key="3">
    <source>
        <dbReference type="ARBA" id="ARBA00023163"/>
    </source>
</evidence>
<dbReference type="GO" id="GO:0003677">
    <property type="term" value="F:DNA binding"/>
    <property type="evidence" value="ECO:0007669"/>
    <property type="project" value="UniProtKB-KW"/>
</dbReference>
<dbReference type="Pfam" id="PF02365">
    <property type="entry name" value="NAM"/>
    <property type="match status" value="1"/>
</dbReference>
<dbReference type="Proteomes" id="UP001314170">
    <property type="component" value="Unassembled WGS sequence"/>
</dbReference>
<keyword evidence="4" id="KW-0539">Nucleus</keyword>
<keyword evidence="8" id="KW-1185">Reference proteome</keyword>
<protein>
    <recommendedName>
        <fullName evidence="6">NAC domain-containing protein</fullName>
    </recommendedName>
</protein>
<proteinExistence type="predicted"/>
<dbReference type="InterPro" id="IPR036093">
    <property type="entry name" value="NAC_dom_sf"/>
</dbReference>
<evidence type="ECO:0000313" key="8">
    <source>
        <dbReference type="Proteomes" id="UP001314170"/>
    </source>
</evidence>
<evidence type="ECO:0000256" key="1">
    <source>
        <dbReference type="ARBA" id="ARBA00023015"/>
    </source>
</evidence>
<dbReference type="InterPro" id="IPR003441">
    <property type="entry name" value="NAC-dom"/>
</dbReference>
<dbReference type="PROSITE" id="PS51005">
    <property type="entry name" value="NAC"/>
    <property type="match status" value="1"/>
</dbReference>
<evidence type="ECO:0000313" key="7">
    <source>
        <dbReference type="EMBL" id="CAK7338132.1"/>
    </source>
</evidence>
<dbReference type="EMBL" id="CAWUPB010001111">
    <property type="protein sequence ID" value="CAK7338132.1"/>
    <property type="molecule type" value="Genomic_DNA"/>
</dbReference>
<sequence length="92" mass="10519">MNGSRKGKRDTPNGHWKMNASPIPVLENAEGRPIGTKSSLAFFDKEKRKTHWLMYEFRLVDPVYSAKENKIEGMLDHCVLAVVYIAKEDRLG</sequence>
<evidence type="ECO:0000256" key="4">
    <source>
        <dbReference type="ARBA" id="ARBA00023242"/>
    </source>
</evidence>